<dbReference type="SUPFAM" id="SSF51905">
    <property type="entry name" value="FAD/NAD(P)-binding domain"/>
    <property type="match status" value="1"/>
</dbReference>
<dbReference type="Gene3D" id="2.40.30.10">
    <property type="entry name" value="Translation factors"/>
    <property type="match status" value="1"/>
</dbReference>
<evidence type="ECO:0000256" key="3">
    <source>
        <dbReference type="ARBA" id="ARBA00022827"/>
    </source>
</evidence>
<protein>
    <submittedName>
        <fullName evidence="6">NAD(P)/FAD-dependent oxidoreductase</fullName>
    </submittedName>
</protein>
<dbReference type="Gene3D" id="1.10.8.260">
    <property type="entry name" value="HI0933 insert domain-like"/>
    <property type="match status" value="1"/>
</dbReference>
<dbReference type="InterPro" id="IPR057661">
    <property type="entry name" value="RsdA/BaiN/AoA(So)_Rossmann"/>
</dbReference>
<keyword evidence="7" id="KW-1185">Reference proteome</keyword>
<dbReference type="SUPFAM" id="SSF160996">
    <property type="entry name" value="HI0933 insert domain-like"/>
    <property type="match status" value="1"/>
</dbReference>
<dbReference type="InterPro" id="IPR036188">
    <property type="entry name" value="FAD/NAD-bd_sf"/>
</dbReference>
<dbReference type="Pfam" id="PF03486">
    <property type="entry name" value="HI0933_like"/>
    <property type="match status" value="1"/>
</dbReference>
<evidence type="ECO:0000313" key="6">
    <source>
        <dbReference type="EMBL" id="MBL0766967.1"/>
    </source>
</evidence>
<dbReference type="InterPro" id="IPR004792">
    <property type="entry name" value="BaiN-like"/>
</dbReference>
<dbReference type="Gene3D" id="3.50.50.60">
    <property type="entry name" value="FAD/NAD(P)-binding domain"/>
    <property type="match status" value="1"/>
</dbReference>
<feature type="domain" description="RsdA/BaiN/AoA(So)-like Rossmann fold-like" evidence="4">
    <location>
        <begin position="7"/>
        <end position="405"/>
    </location>
</feature>
<comment type="caution">
    <text evidence="6">The sequence shown here is derived from an EMBL/GenBank/DDBJ whole genome shotgun (WGS) entry which is preliminary data.</text>
</comment>
<dbReference type="InterPro" id="IPR023166">
    <property type="entry name" value="BaiN-like_dom_sf"/>
</dbReference>
<dbReference type="AlphaFoldDB" id="A0A937DGA4"/>
<keyword evidence="3" id="KW-0274">FAD</keyword>
<evidence type="ECO:0000256" key="1">
    <source>
        <dbReference type="ARBA" id="ARBA00001974"/>
    </source>
</evidence>
<comment type="cofactor">
    <cofactor evidence="1">
        <name>FAD</name>
        <dbReference type="ChEBI" id="CHEBI:57692"/>
    </cofactor>
</comment>
<keyword evidence="2" id="KW-0285">Flavoprotein</keyword>
<dbReference type="Proteomes" id="UP000642920">
    <property type="component" value="Unassembled WGS sequence"/>
</dbReference>
<proteinExistence type="predicted"/>
<evidence type="ECO:0000313" key="7">
    <source>
        <dbReference type="Proteomes" id="UP000642920"/>
    </source>
</evidence>
<evidence type="ECO:0000259" key="5">
    <source>
        <dbReference type="Pfam" id="PF22780"/>
    </source>
</evidence>
<name>A0A937DGA4_9BACT</name>
<feature type="domain" description="RsdA/BaiN/AoA(So)-like insert" evidence="5">
    <location>
        <begin position="191"/>
        <end position="352"/>
    </location>
</feature>
<dbReference type="EMBL" id="JAERQG010000005">
    <property type="protein sequence ID" value="MBL0766967.1"/>
    <property type="molecule type" value="Genomic_DNA"/>
</dbReference>
<dbReference type="Pfam" id="PF22780">
    <property type="entry name" value="HI0933_like_1st"/>
    <property type="match status" value="1"/>
</dbReference>
<evidence type="ECO:0000259" key="4">
    <source>
        <dbReference type="Pfam" id="PF03486"/>
    </source>
</evidence>
<organism evidence="6 7">
    <name type="scientific">Marivirga atlantica</name>
    <dbReference type="NCBI Taxonomy" id="1548457"/>
    <lineage>
        <taxon>Bacteria</taxon>
        <taxon>Pseudomonadati</taxon>
        <taxon>Bacteroidota</taxon>
        <taxon>Cytophagia</taxon>
        <taxon>Cytophagales</taxon>
        <taxon>Marivirgaceae</taxon>
        <taxon>Marivirga</taxon>
    </lineage>
</organism>
<dbReference type="PRINTS" id="PR00411">
    <property type="entry name" value="PNDRDTASEI"/>
</dbReference>
<dbReference type="NCBIfam" id="TIGR00275">
    <property type="entry name" value="aminoacetone oxidase family FAD-binding enzyme"/>
    <property type="match status" value="1"/>
</dbReference>
<dbReference type="RefSeq" id="WP_201924119.1">
    <property type="nucleotide sequence ID" value="NZ_JAERQG010000005.1"/>
</dbReference>
<gene>
    <name evidence="6" type="ORF">JKP34_17005</name>
</gene>
<dbReference type="PANTHER" id="PTHR42887:SF2">
    <property type="entry name" value="OS12G0638800 PROTEIN"/>
    <property type="match status" value="1"/>
</dbReference>
<evidence type="ECO:0000256" key="2">
    <source>
        <dbReference type="ARBA" id="ARBA00022630"/>
    </source>
</evidence>
<reference evidence="6" key="1">
    <citation type="submission" date="2021-01" db="EMBL/GenBank/DDBJ databases">
        <title>Marivirga sp. nov., isolated from intertidal surface sediments.</title>
        <authorList>
            <person name="Zhang M."/>
        </authorList>
    </citation>
    <scope>NUCLEOTIDE SEQUENCE</scope>
    <source>
        <strain evidence="6">SM1354</strain>
    </source>
</reference>
<accession>A0A937DGA4</accession>
<sequence>MNQSTFDVAIIGGGASGFFSACKIKEYNPNLKVCILEKSNKVLSKVKISGGGRCNLTHAINYNSELVKHYPNGKNFLKKVFQKFTVKDTIQWFEERGVKTKVEEDGRMFPVSDNSQSVIDTLIKNSVGLGVDLRTSFDVKHINKDNGLFHVTSRKEDVLMTSKLIIATGGYPKPNQFDWLVDLGHSINLPVPSLFTFNIPVEGLKHLMGLSVPNAKVQIVGEKLNYSGPLLITHWGLSGPAVLKLSAWGARMLNARDYQFEILVNWIGELSEQEIIEQIKSYKEKHPKRSVTSNSLFEIPQRLWGELMIRAQIDEKLNYADIGDKSINRMLEVIFRLPLKVLGKTTFKEEFVTSGGIHLNEVDNKSMQSKLIENLYFTGEVLDIDGITGGFNFQAAWSTATVAAEHITGINNRD</sequence>
<dbReference type="PANTHER" id="PTHR42887">
    <property type="entry name" value="OS12G0638800 PROTEIN"/>
    <property type="match status" value="1"/>
</dbReference>
<dbReference type="InterPro" id="IPR055178">
    <property type="entry name" value="RsdA/BaiN/AoA(So)-like_dom"/>
</dbReference>